<protein>
    <submittedName>
        <fullName evidence="1">Uncharacterized protein</fullName>
    </submittedName>
</protein>
<dbReference type="EMBL" id="CP097899">
    <property type="protein sequence ID" value="URN93680.1"/>
    <property type="molecule type" value="Genomic_DNA"/>
</dbReference>
<dbReference type="KEGG" id="plig:NAG76_17890"/>
<gene>
    <name evidence="1" type="ORF">NAG76_17890</name>
</gene>
<sequence length="117" mass="13618">MGVSVYYTCERDHIVTDNEAYEITAIINKYNDGFELNDIAESFFVYTYDLDQPTVIFKGSTKLPLTNNFEDSVYALFYWLDCLTDIRRTIFDGSWHVHLDGTEAAWDEEAGWYMPKG</sequence>
<dbReference type="Proteomes" id="UP001056756">
    <property type="component" value="Chromosome"/>
</dbReference>
<reference evidence="1" key="1">
    <citation type="submission" date="2022-05" db="EMBL/GenBank/DDBJ databases">
        <title>Novel bacterial taxa in a minimal lignocellulolytic consortium and its capacity to transform plastics disclosed by genome-resolved metagenomics.</title>
        <authorList>
            <person name="Rodriguez C.A.D."/>
            <person name="Diaz-Garcia L."/>
            <person name="Herrera K."/>
            <person name="Tarazona N.A."/>
            <person name="Sproer C."/>
            <person name="Overmann J."/>
            <person name="Jimenez D.J."/>
        </authorList>
    </citation>
    <scope>NUCLEOTIDE SEQUENCE</scope>
    <source>
        <strain evidence="1">MAG5</strain>
    </source>
</reference>
<name>A0A9J6ZCN5_9BACL</name>
<dbReference type="AlphaFoldDB" id="A0A9J6ZCN5"/>
<evidence type="ECO:0000313" key="1">
    <source>
        <dbReference type="EMBL" id="URN93680.1"/>
    </source>
</evidence>
<evidence type="ECO:0000313" key="2">
    <source>
        <dbReference type="Proteomes" id="UP001056756"/>
    </source>
</evidence>
<accession>A0A9J6ZCN5</accession>
<organism evidence="1 2">
    <name type="scientific">Candidatus Pristimantibacillus lignocellulolyticus</name>
    <dbReference type="NCBI Taxonomy" id="2994561"/>
    <lineage>
        <taxon>Bacteria</taxon>
        <taxon>Bacillati</taxon>
        <taxon>Bacillota</taxon>
        <taxon>Bacilli</taxon>
        <taxon>Bacillales</taxon>
        <taxon>Paenibacillaceae</taxon>
        <taxon>Candidatus Pristimantibacillus</taxon>
    </lineage>
</organism>
<proteinExistence type="predicted"/>